<dbReference type="PROSITE" id="PS00108">
    <property type="entry name" value="PROTEIN_KINASE_ST"/>
    <property type="match status" value="1"/>
</dbReference>
<dbReference type="SUPFAM" id="SSF56112">
    <property type="entry name" value="Protein kinase-like (PK-like)"/>
    <property type="match status" value="1"/>
</dbReference>
<dbReference type="GO" id="GO:0051082">
    <property type="term" value="F:unfolded protein binding"/>
    <property type="evidence" value="ECO:0007669"/>
    <property type="project" value="TreeGrafter"/>
</dbReference>
<reference evidence="1" key="1">
    <citation type="submission" date="2020-04" db="EMBL/GenBank/DDBJ databases">
        <authorList>
            <person name="Alioto T."/>
            <person name="Alioto T."/>
            <person name="Gomez Garrido J."/>
        </authorList>
    </citation>
    <scope>NUCLEOTIDE SEQUENCE</scope>
    <source>
        <strain evidence="1">A484AB</strain>
    </source>
</reference>
<evidence type="ECO:0000313" key="1">
    <source>
        <dbReference type="EMBL" id="CAB4036386.1"/>
    </source>
</evidence>
<sequence length="312" mass="34835">PDLTKSIKHREKIENLGALEEEHLTKVGLPLKNFSGDKRFSLGKGSMGTSVFVGILKDGSEVAVKRMLVESCENAAENEKNILSLINTKKSPFIVSYRHFLKDITFMYLIVDLCEETLDEHVDSQNIQHLRIHGRRMIKEMLTGLKCLHNQGILHRDLKPSNILVDVEGHMRLADFGISTVLNEDETTAHTDAKGTGGWMAAEVIATINQVGKGRFKKKSDIQPAGMIVFFILTKGGHPFGSTLYDRMTHIMNGNPVNMDTLDDPDARRFVSRLISHRIDDRPYADQALLLPLMVNMHYEGTSRPASTSGGL</sequence>
<dbReference type="OrthoDB" id="162894at2759"/>
<organism evidence="1 2">
    <name type="scientific">Paramuricea clavata</name>
    <name type="common">Red gorgonian</name>
    <name type="synonym">Violescent sea-whip</name>
    <dbReference type="NCBI Taxonomy" id="317549"/>
    <lineage>
        <taxon>Eukaryota</taxon>
        <taxon>Metazoa</taxon>
        <taxon>Cnidaria</taxon>
        <taxon>Anthozoa</taxon>
        <taxon>Octocorallia</taxon>
        <taxon>Malacalcyonacea</taxon>
        <taxon>Plexauridae</taxon>
        <taxon>Paramuricea</taxon>
    </lineage>
</organism>
<proteinExistence type="predicted"/>
<dbReference type="PANTHER" id="PTHR13954">
    <property type="entry name" value="IRE1-RELATED"/>
    <property type="match status" value="1"/>
</dbReference>
<dbReference type="InterPro" id="IPR045133">
    <property type="entry name" value="IRE1/2-like"/>
</dbReference>
<dbReference type="GO" id="GO:0070059">
    <property type="term" value="P:intrinsic apoptotic signaling pathway in response to endoplasmic reticulum stress"/>
    <property type="evidence" value="ECO:0007669"/>
    <property type="project" value="TreeGrafter"/>
</dbReference>
<protein>
    <submittedName>
        <fullName evidence="1">Serine threonine- kinase ppk4-like</fullName>
    </submittedName>
</protein>
<dbReference type="GO" id="GO:0004521">
    <property type="term" value="F:RNA endonuclease activity"/>
    <property type="evidence" value="ECO:0007669"/>
    <property type="project" value="InterPro"/>
</dbReference>
<keyword evidence="2" id="KW-1185">Reference proteome</keyword>
<dbReference type="AlphaFoldDB" id="A0A7D9LNV2"/>
<dbReference type="InterPro" id="IPR000719">
    <property type="entry name" value="Prot_kinase_dom"/>
</dbReference>
<dbReference type="PANTHER" id="PTHR13954:SF28">
    <property type="match status" value="1"/>
</dbReference>
<dbReference type="GO" id="GO:0004674">
    <property type="term" value="F:protein serine/threonine kinase activity"/>
    <property type="evidence" value="ECO:0007669"/>
    <property type="project" value="InterPro"/>
</dbReference>
<keyword evidence="1" id="KW-0808">Transferase</keyword>
<dbReference type="Pfam" id="PF00069">
    <property type="entry name" value="Pkinase"/>
    <property type="match status" value="1"/>
</dbReference>
<evidence type="ECO:0000313" key="2">
    <source>
        <dbReference type="Proteomes" id="UP001152795"/>
    </source>
</evidence>
<name>A0A7D9LNV2_PARCT</name>
<dbReference type="GO" id="GO:0036498">
    <property type="term" value="P:IRE1-mediated unfolded protein response"/>
    <property type="evidence" value="ECO:0007669"/>
    <property type="project" value="TreeGrafter"/>
</dbReference>
<dbReference type="Gene3D" id="3.30.200.20">
    <property type="entry name" value="Phosphorylase Kinase, domain 1"/>
    <property type="match status" value="1"/>
</dbReference>
<gene>
    <name evidence="1" type="ORF">PACLA_8A059131</name>
</gene>
<dbReference type="Gene3D" id="1.10.510.10">
    <property type="entry name" value="Transferase(Phosphotransferase) domain 1"/>
    <property type="match status" value="1"/>
</dbReference>
<dbReference type="InterPro" id="IPR008271">
    <property type="entry name" value="Ser/Thr_kinase_AS"/>
</dbReference>
<feature type="non-terminal residue" evidence="1">
    <location>
        <position position="1"/>
    </location>
</feature>
<dbReference type="EMBL" id="CACRXK020021977">
    <property type="protein sequence ID" value="CAB4036386.1"/>
    <property type="molecule type" value="Genomic_DNA"/>
</dbReference>
<dbReference type="InterPro" id="IPR011009">
    <property type="entry name" value="Kinase-like_dom_sf"/>
</dbReference>
<comment type="caution">
    <text evidence="1">The sequence shown here is derived from an EMBL/GenBank/DDBJ whole genome shotgun (WGS) entry which is preliminary data.</text>
</comment>
<dbReference type="SMART" id="SM00220">
    <property type="entry name" value="S_TKc"/>
    <property type="match status" value="1"/>
</dbReference>
<dbReference type="GO" id="GO:1990604">
    <property type="term" value="C:IRE1-TRAF2-ASK1 complex"/>
    <property type="evidence" value="ECO:0007669"/>
    <property type="project" value="TreeGrafter"/>
</dbReference>
<dbReference type="Proteomes" id="UP001152795">
    <property type="component" value="Unassembled WGS sequence"/>
</dbReference>
<accession>A0A7D9LNV2</accession>
<keyword evidence="1" id="KW-0418">Kinase</keyword>
<dbReference type="GO" id="GO:0005524">
    <property type="term" value="F:ATP binding"/>
    <property type="evidence" value="ECO:0007669"/>
    <property type="project" value="InterPro"/>
</dbReference>
<dbReference type="PROSITE" id="PS50011">
    <property type="entry name" value="PROTEIN_KINASE_DOM"/>
    <property type="match status" value="1"/>
</dbReference>